<comment type="caution">
    <text evidence="1">The sequence shown here is derived from an EMBL/GenBank/DDBJ whole genome shotgun (WGS) entry which is preliminary data.</text>
</comment>
<evidence type="ECO:0000313" key="1">
    <source>
        <dbReference type="EMBL" id="GAA1848014.1"/>
    </source>
</evidence>
<dbReference type="Proteomes" id="UP001501094">
    <property type="component" value="Unassembled WGS sequence"/>
</dbReference>
<gene>
    <name evidence="1" type="ORF">GCM10009751_00140</name>
</gene>
<keyword evidence="2" id="KW-1185">Reference proteome</keyword>
<organism evidence="1 2">
    <name type="scientific">Myceligenerans crystallogenes</name>
    <dbReference type="NCBI Taxonomy" id="316335"/>
    <lineage>
        <taxon>Bacteria</taxon>
        <taxon>Bacillati</taxon>
        <taxon>Actinomycetota</taxon>
        <taxon>Actinomycetes</taxon>
        <taxon>Micrococcales</taxon>
        <taxon>Promicromonosporaceae</taxon>
        <taxon>Myceligenerans</taxon>
    </lineage>
</organism>
<name>A0ABN2N1I8_9MICO</name>
<evidence type="ECO:0000313" key="2">
    <source>
        <dbReference type="Proteomes" id="UP001501094"/>
    </source>
</evidence>
<dbReference type="EMBL" id="BAAANL010000001">
    <property type="protein sequence ID" value="GAA1848014.1"/>
    <property type="molecule type" value="Genomic_DNA"/>
</dbReference>
<proteinExistence type="predicted"/>
<protein>
    <submittedName>
        <fullName evidence="1">Uncharacterized protein</fullName>
    </submittedName>
</protein>
<reference evidence="1 2" key="1">
    <citation type="journal article" date="2019" name="Int. J. Syst. Evol. Microbiol.">
        <title>The Global Catalogue of Microorganisms (GCM) 10K type strain sequencing project: providing services to taxonomists for standard genome sequencing and annotation.</title>
        <authorList>
            <consortium name="The Broad Institute Genomics Platform"/>
            <consortium name="The Broad Institute Genome Sequencing Center for Infectious Disease"/>
            <person name="Wu L."/>
            <person name="Ma J."/>
        </authorList>
    </citation>
    <scope>NUCLEOTIDE SEQUENCE [LARGE SCALE GENOMIC DNA]</scope>
    <source>
        <strain evidence="1 2">JCM 14326</strain>
    </source>
</reference>
<accession>A0ABN2N1I8</accession>
<sequence length="62" mass="6960">MGDSIRSGQIRPVDMKDLKSALKEVRPSTTAWLQSARNVVTFANKDGMYDDLAAYLKARKML</sequence>
<dbReference type="RefSeq" id="WP_344098624.1">
    <property type="nucleotide sequence ID" value="NZ_BAAANL010000001.1"/>
</dbReference>